<evidence type="ECO:0000259" key="1">
    <source>
        <dbReference type="PROSITE" id="PS51471"/>
    </source>
</evidence>
<dbReference type="GO" id="GO:0005759">
    <property type="term" value="C:mitochondrial matrix"/>
    <property type="evidence" value="ECO:0007669"/>
    <property type="project" value="TreeGrafter"/>
</dbReference>
<protein>
    <recommendedName>
        <fullName evidence="1">Fe2OG dioxygenase domain-containing protein</fullName>
    </recommendedName>
</protein>
<feature type="domain" description="Fe2OG dioxygenase" evidence="1">
    <location>
        <begin position="165"/>
        <end position="285"/>
    </location>
</feature>
<dbReference type="OrthoDB" id="412814at2759"/>
<dbReference type="SUPFAM" id="SSF51197">
    <property type="entry name" value="Clavaminate synthase-like"/>
    <property type="match status" value="1"/>
</dbReference>
<dbReference type="InterPro" id="IPR032870">
    <property type="entry name" value="ALKBH7-like"/>
</dbReference>
<sequence>MSDIAVGDPELLDEAFSDVDSLFDEPTAIDDAALGLGYVRSNLASYVEPPRPKELRPARRMAPPIPGLYFDPYTLLPDELAETLMQKCIDAYFRNEHVDQVMLFERVITQSITGEGQDEETRYPASSRLPSFLTDLLYTLANTLRPVLPVEVHELLFPPAGSLPQARQVIINLYRPGEGITPHVDLLDRFGDGIIGVSLGSGCAMQFAKPASYPGSTVTKIDEDEKYAVFLPHGSVYVMSEEARYGWTHGIERRKEDWVQDRIGSERGRWVMRSVRVSITFRWLLPGADVVGGSADPVARY</sequence>
<gene>
    <name evidence="2" type="ORF">PHLCEN_2v7455</name>
</gene>
<dbReference type="PROSITE" id="PS51471">
    <property type="entry name" value="FE2OG_OXY"/>
    <property type="match status" value="1"/>
</dbReference>
<dbReference type="Pfam" id="PF13532">
    <property type="entry name" value="2OG-FeII_Oxy_2"/>
    <property type="match status" value="1"/>
</dbReference>
<dbReference type="AlphaFoldDB" id="A0A2R6NX57"/>
<keyword evidence="3" id="KW-1185">Reference proteome</keyword>
<dbReference type="GO" id="GO:0006974">
    <property type="term" value="P:DNA damage response"/>
    <property type="evidence" value="ECO:0007669"/>
    <property type="project" value="InterPro"/>
</dbReference>
<accession>A0A2R6NX57</accession>
<dbReference type="InterPro" id="IPR037151">
    <property type="entry name" value="AlkB-like_sf"/>
</dbReference>
<dbReference type="Proteomes" id="UP000186601">
    <property type="component" value="Unassembled WGS sequence"/>
</dbReference>
<dbReference type="GO" id="GO:0016706">
    <property type="term" value="F:2-oxoglutarate-dependent dioxygenase activity"/>
    <property type="evidence" value="ECO:0007669"/>
    <property type="project" value="TreeGrafter"/>
</dbReference>
<reference evidence="2 3" key="1">
    <citation type="submission" date="2018-02" db="EMBL/GenBank/DDBJ databases">
        <title>Genome sequence of the basidiomycete white-rot fungus Phlebia centrifuga.</title>
        <authorList>
            <person name="Granchi Z."/>
            <person name="Peng M."/>
            <person name="de Vries R.P."/>
            <person name="Hilden K."/>
            <person name="Makela M.R."/>
            <person name="Grigoriev I."/>
            <person name="Riley R."/>
        </authorList>
    </citation>
    <scope>NUCLEOTIDE SEQUENCE [LARGE SCALE GENOMIC DNA]</scope>
    <source>
        <strain evidence="2 3">FBCC195</strain>
    </source>
</reference>
<evidence type="ECO:0000313" key="2">
    <source>
        <dbReference type="EMBL" id="PSR78333.1"/>
    </source>
</evidence>
<dbReference type="GO" id="GO:0006631">
    <property type="term" value="P:fatty acid metabolic process"/>
    <property type="evidence" value="ECO:0007669"/>
    <property type="project" value="TreeGrafter"/>
</dbReference>
<dbReference type="Gene3D" id="2.60.120.590">
    <property type="entry name" value="Alpha-ketoglutarate-dependent dioxygenase AlkB-like"/>
    <property type="match status" value="1"/>
</dbReference>
<dbReference type="STRING" id="98765.A0A2R6NX57"/>
<proteinExistence type="predicted"/>
<dbReference type="PANTHER" id="PTHR21052">
    <property type="entry name" value="SPERMATOGENESIS ASSOCIATED 11-RELATED"/>
    <property type="match status" value="1"/>
</dbReference>
<organism evidence="2 3">
    <name type="scientific">Hermanssonia centrifuga</name>
    <dbReference type="NCBI Taxonomy" id="98765"/>
    <lineage>
        <taxon>Eukaryota</taxon>
        <taxon>Fungi</taxon>
        <taxon>Dikarya</taxon>
        <taxon>Basidiomycota</taxon>
        <taxon>Agaricomycotina</taxon>
        <taxon>Agaricomycetes</taxon>
        <taxon>Polyporales</taxon>
        <taxon>Meruliaceae</taxon>
        <taxon>Hermanssonia</taxon>
    </lineage>
</organism>
<evidence type="ECO:0000313" key="3">
    <source>
        <dbReference type="Proteomes" id="UP000186601"/>
    </source>
</evidence>
<comment type="caution">
    <text evidence="2">The sequence shown here is derived from an EMBL/GenBank/DDBJ whole genome shotgun (WGS) entry which is preliminary data.</text>
</comment>
<dbReference type="InterPro" id="IPR005123">
    <property type="entry name" value="Oxoglu/Fe-dep_dioxygenase_dom"/>
</dbReference>
<dbReference type="InterPro" id="IPR027450">
    <property type="entry name" value="AlkB-like"/>
</dbReference>
<dbReference type="EMBL" id="MLYV02000750">
    <property type="protein sequence ID" value="PSR78333.1"/>
    <property type="molecule type" value="Genomic_DNA"/>
</dbReference>
<dbReference type="PANTHER" id="PTHR21052:SF0">
    <property type="entry name" value="ALPHA-KETOGLUTARATE-DEPENDENT DIOXYGENASE ALKB HOMOLOG 7, MITOCHONDRIAL"/>
    <property type="match status" value="1"/>
</dbReference>
<name>A0A2R6NX57_9APHY</name>